<proteinExistence type="predicted"/>
<evidence type="ECO:0000313" key="2">
    <source>
        <dbReference type="Proteomes" id="UP000837932"/>
    </source>
</evidence>
<name>A0ABN8EXL9_9BACT</name>
<organism evidence="1 2">
    <name type="scientific">Emticicia aquatica</name>
    <dbReference type="NCBI Taxonomy" id="1681835"/>
    <lineage>
        <taxon>Bacteria</taxon>
        <taxon>Pseudomonadati</taxon>
        <taxon>Bacteroidota</taxon>
        <taxon>Cytophagia</taxon>
        <taxon>Cytophagales</taxon>
        <taxon>Leadbetterellaceae</taxon>
        <taxon>Emticicia</taxon>
    </lineage>
</organism>
<evidence type="ECO:0008006" key="3">
    <source>
        <dbReference type="Google" id="ProtNLM"/>
    </source>
</evidence>
<protein>
    <recommendedName>
        <fullName evidence="3">Lipoprotein</fullName>
    </recommendedName>
</protein>
<sequence>MRKRIIEKIYVVLLLTTIFLGSCAVVCDLFSKDTISCVDTDIELLEDSNMNDSNETSIGHANNSIINHISLFSFDSFLTHKNCFSYLQNTYEIYLGLTTPPPKYL</sequence>
<dbReference type="RefSeq" id="WP_238808225.1">
    <property type="nucleotide sequence ID" value="NZ_CAKLPY010000003.1"/>
</dbReference>
<evidence type="ECO:0000313" key="1">
    <source>
        <dbReference type="EMBL" id="CAH0997496.1"/>
    </source>
</evidence>
<comment type="caution">
    <text evidence="1">The sequence shown here is derived from an EMBL/GenBank/DDBJ whole genome shotgun (WGS) entry which is preliminary data.</text>
</comment>
<accession>A0ABN8EXL9</accession>
<dbReference type="Proteomes" id="UP000837932">
    <property type="component" value="Unassembled WGS sequence"/>
</dbReference>
<dbReference type="EMBL" id="CAKLPY010000003">
    <property type="protein sequence ID" value="CAH0997496.1"/>
    <property type="molecule type" value="Genomic_DNA"/>
</dbReference>
<keyword evidence="2" id="KW-1185">Reference proteome</keyword>
<dbReference type="PROSITE" id="PS51257">
    <property type="entry name" value="PROKAR_LIPOPROTEIN"/>
    <property type="match status" value="1"/>
</dbReference>
<gene>
    <name evidence="1" type="ORF">EMA8858_03629</name>
</gene>
<reference evidence="1" key="1">
    <citation type="submission" date="2021-12" db="EMBL/GenBank/DDBJ databases">
        <authorList>
            <person name="Rodrigo-Torres L."/>
            <person name="Arahal R. D."/>
            <person name="Lucena T."/>
        </authorList>
    </citation>
    <scope>NUCLEOTIDE SEQUENCE</scope>
    <source>
        <strain evidence="1">CECT 8858</strain>
    </source>
</reference>